<dbReference type="Proteomes" id="UP000678499">
    <property type="component" value="Unassembled WGS sequence"/>
</dbReference>
<keyword evidence="2" id="KW-1133">Transmembrane helix</keyword>
<evidence type="ECO:0000313" key="3">
    <source>
        <dbReference type="EMBL" id="CAD7278634.1"/>
    </source>
</evidence>
<feature type="transmembrane region" description="Helical" evidence="2">
    <location>
        <begin position="44"/>
        <end position="63"/>
    </location>
</feature>
<keyword evidence="2" id="KW-0472">Membrane</keyword>
<organism evidence="3">
    <name type="scientific">Notodromas monacha</name>
    <dbReference type="NCBI Taxonomy" id="399045"/>
    <lineage>
        <taxon>Eukaryota</taxon>
        <taxon>Metazoa</taxon>
        <taxon>Ecdysozoa</taxon>
        <taxon>Arthropoda</taxon>
        <taxon>Crustacea</taxon>
        <taxon>Oligostraca</taxon>
        <taxon>Ostracoda</taxon>
        <taxon>Podocopa</taxon>
        <taxon>Podocopida</taxon>
        <taxon>Cypridocopina</taxon>
        <taxon>Cypridoidea</taxon>
        <taxon>Cyprididae</taxon>
        <taxon>Notodromas</taxon>
    </lineage>
</organism>
<dbReference type="EMBL" id="OA883336">
    <property type="protein sequence ID" value="CAD7278634.1"/>
    <property type="molecule type" value="Genomic_DNA"/>
</dbReference>
<keyword evidence="2" id="KW-0812">Transmembrane</keyword>
<evidence type="ECO:0000256" key="1">
    <source>
        <dbReference type="SAM" id="MobiDB-lite"/>
    </source>
</evidence>
<keyword evidence="4" id="KW-1185">Reference proteome</keyword>
<feature type="non-terminal residue" evidence="3">
    <location>
        <position position="72"/>
    </location>
</feature>
<feature type="region of interest" description="Disordered" evidence="1">
    <location>
        <begin position="12"/>
        <end position="39"/>
    </location>
</feature>
<reference evidence="3" key="1">
    <citation type="submission" date="2020-11" db="EMBL/GenBank/DDBJ databases">
        <authorList>
            <person name="Tran Van P."/>
        </authorList>
    </citation>
    <scope>NUCLEOTIDE SEQUENCE</scope>
</reference>
<dbReference type="EMBL" id="CAJPEX010001299">
    <property type="protein sequence ID" value="CAG0918786.1"/>
    <property type="molecule type" value="Genomic_DNA"/>
</dbReference>
<accession>A0A7R9GF59</accession>
<proteinExistence type="predicted"/>
<dbReference type="AlphaFoldDB" id="A0A7R9GF59"/>
<name>A0A7R9GF59_9CRUS</name>
<sequence>LLLSGFSVQVPAPSSGLATAGSRQRGAESASGEPGSFMPSPTTTLLLLLTLCLMAAAAAAATANNADINNQP</sequence>
<evidence type="ECO:0000256" key="2">
    <source>
        <dbReference type="SAM" id="Phobius"/>
    </source>
</evidence>
<protein>
    <submittedName>
        <fullName evidence="3">Uncharacterized protein</fullName>
    </submittedName>
</protein>
<evidence type="ECO:0000313" key="4">
    <source>
        <dbReference type="Proteomes" id="UP000678499"/>
    </source>
</evidence>
<gene>
    <name evidence="3" type="ORF">NMOB1V02_LOCUS6332</name>
</gene>